<keyword evidence="11" id="KW-0808">Transferase</keyword>
<evidence type="ECO:0000256" key="16">
    <source>
        <dbReference type="ARBA" id="ARBA00022776"/>
    </source>
</evidence>
<evidence type="ECO:0000256" key="2">
    <source>
        <dbReference type="ARBA" id="ARBA00004177"/>
    </source>
</evidence>
<dbReference type="Gene3D" id="3.30.200.20">
    <property type="entry name" value="Phosphorylase Kinase, domain 1"/>
    <property type="match status" value="1"/>
</dbReference>
<evidence type="ECO:0000256" key="21">
    <source>
        <dbReference type="ARBA" id="ARBA00023204"/>
    </source>
</evidence>
<dbReference type="InterPro" id="IPR008271">
    <property type="entry name" value="Ser/Thr_kinase_AS"/>
</dbReference>
<keyword evidence="9" id="KW-0597">Phosphoprotein</keyword>
<dbReference type="SMART" id="SM00220">
    <property type="entry name" value="S_TKc"/>
    <property type="match status" value="1"/>
</dbReference>
<evidence type="ECO:0000259" key="32">
    <source>
        <dbReference type="PROSITE" id="PS50011"/>
    </source>
</evidence>
<dbReference type="AlphaFoldDB" id="A0A2Y9L018"/>
<evidence type="ECO:0000256" key="4">
    <source>
        <dbReference type="ARBA" id="ARBA00004408"/>
    </source>
</evidence>
<dbReference type="GO" id="GO:0010389">
    <property type="term" value="P:regulation of G2/M transition of mitotic cell cycle"/>
    <property type="evidence" value="ECO:0007669"/>
    <property type="project" value="TreeGrafter"/>
</dbReference>
<evidence type="ECO:0000256" key="25">
    <source>
        <dbReference type="ARBA" id="ARBA00023306"/>
    </source>
</evidence>
<dbReference type="GO" id="GO:0005524">
    <property type="term" value="F:ATP binding"/>
    <property type="evidence" value="ECO:0007669"/>
    <property type="project" value="UniProtKB-UniRule"/>
</dbReference>
<dbReference type="GO" id="GO:0030332">
    <property type="term" value="F:cyclin binding"/>
    <property type="evidence" value="ECO:0007669"/>
    <property type="project" value="TreeGrafter"/>
</dbReference>
<keyword evidence="10" id="KW-0132">Cell division</keyword>
<evidence type="ECO:0000256" key="17">
    <source>
        <dbReference type="ARBA" id="ARBA00022777"/>
    </source>
</evidence>
<dbReference type="GO" id="GO:0051301">
    <property type="term" value="P:cell division"/>
    <property type="evidence" value="ECO:0007669"/>
    <property type="project" value="UniProtKB-KW"/>
</dbReference>
<dbReference type="GO" id="GO:0051321">
    <property type="term" value="P:meiotic cell cycle"/>
    <property type="evidence" value="ECO:0007669"/>
    <property type="project" value="UniProtKB-KW"/>
</dbReference>
<keyword evidence="19" id="KW-0460">Magnesium</keyword>
<dbReference type="Proteomes" id="UP000248482">
    <property type="component" value="Unplaced"/>
</dbReference>
<comment type="cofactor">
    <cofactor evidence="1">
        <name>Mg(2+)</name>
        <dbReference type="ChEBI" id="CHEBI:18420"/>
    </cofactor>
</comment>
<evidence type="ECO:0000256" key="27">
    <source>
        <dbReference type="ARBA" id="ARBA00041296"/>
    </source>
</evidence>
<dbReference type="PROSITE" id="PS00108">
    <property type="entry name" value="PROTEIN_KINASE_ST"/>
    <property type="match status" value="1"/>
</dbReference>
<comment type="catalytic activity">
    <reaction evidence="28">
        <text>L-threonyl-[protein] + ATP = O-phospho-L-threonyl-[protein] + ADP + H(+)</text>
        <dbReference type="Rhea" id="RHEA:46608"/>
        <dbReference type="Rhea" id="RHEA-COMP:11060"/>
        <dbReference type="Rhea" id="RHEA-COMP:11605"/>
        <dbReference type="ChEBI" id="CHEBI:15378"/>
        <dbReference type="ChEBI" id="CHEBI:30013"/>
        <dbReference type="ChEBI" id="CHEBI:30616"/>
        <dbReference type="ChEBI" id="CHEBI:61977"/>
        <dbReference type="ChEBI" id="CHEBI:456216"/>
        <dbReference type="EC" id="2.7.11.22"/>
    </reaction>
</comment>
<evidence type="ECO:0000256" key="22">
    <source>
        <dbReference type="ARBA" id="ARBA00023212"/>
    </source>
</evidence>
<comment type="subcellular location">
    <subcellularLocation>
        <location evidence="3">Cytoplasm</location>
        <location evidence="3">Cytoskeleton</location>
        <location evidence="3">Microtubule organizing center</location>
        <location evidence="3">Centrosome</location>
    </subcellularLocation>
    <subcellularLocation>
        <location evidence="2">Endosome</location>
    </subcellularLocation>
    <subcellularLocation>
        <location evidence="4">Nucleus</location>
        <location evidence="4">Cajal body</location>
    </subcellularLocation>
</comment>
<evidence type="ECO:0000256" key="8">
    <source>
        <dbReference type="ARBA" id="ARBA00022527"/>
    </source>
</evidence>
<evidence type="ECO:0000256" key="29">
    <source>
        <dbReference type="ARBA" id="ARBA00048367"/>
    </source>
</evidence>
<feature type="binding site" evidence="30">
    <location>
        <position position="33"/>
    </location>
    <ligand>
        <name>ATP</name>
        <dbReference type="ChEBI" id="CHEBI:30616"/>
    </ligand>
</feature>
<dbReference type="InterPro" id="IPR050108">
    <property type="entry name" value="CDK"/>
</dbReference>
<dbReference type="GO" id="GO:0000082">
    <property type="term" value="P:G1/S transition of mitotic cell cycle"/>
    <property type="evidence" value="ECO:0007669"/>
    <property type="project" value="TreeGrafter"/>
</dbReference>
<dbReference type="GO" id="GO:0010468">
    <property type="term" value="P:regulation of gene expression"/>
    <property type="evidence" value="ECO:0007669"/>
    <property type="project" value="TreeGrafter"/>
</dbReference>
<evidence type="ECO:0000256" key="1">
    <source>
        <dbReference type="ARBA" id="ARBA00001946"/>
    </source>
</evidence>
<dbReference type="PROSITE" id="PS50011">
    <property type="entry name" value="PROTEIN_KINASE_DOM"/>
    <property type="match status" value="1"/>
</dbReference>
<keyword evidence="7" id="KW-0963">Cytoplasm</keyword>
<keyword evidence="18 30" id="KW-0067">ATP-binding</keyword>
<evidence type="ECO:0000256" key="15">
    <source>
        <dbReference type="ARBA" id="ARBA00022763"/>
    </source>
</evidence>
<dbReference type="PANTHER" id="PTHR24056">
    <property type="entry name" value="CELL DIVISION PROTEIN KINASE"/>
    <property type="match status" value="1"/>
</dbReference>
<dbReference type="Pfam" id="PF00069">
    <property type="entry name" value="Pkinase"/>
    <property type="match status" value="1"/>
</dbReference>
<dbReference type="GO" id="GO:0006281">
    <property type="term" value="P:DNA repair"/>
    <property type="evidence" value="ECO:0007669"/>
    <property type="project" value="UniProtKB-KW"/>
</dbReference>
<comment type="similarity">
    <text evidence="5">Belongs to the protein kinase superfamily. CMGC Ser/Thr protein kinase family. CDC2/CDKX subfamily.</text>
</comment>
<evidence type="ECO:0000256" key="23">
    <source>
        <dbReference type="ARBA" id="ARBA00023242"/>
    </source>
</evidence>
<accession>A0A2Y9L018</accession>
<keyword evidence="24" id="KW-0469">Meiosis</keyword>
<evidence type="ECO:0000256" key="6">
    <source>
        <dbReference type="ARBA" id="ARBA00012425"/>
    </source>
</evidence>
<keyword evidence="23" id="KW-0539">Nucleus</keyword>
<evidence type="ECO:0000256" key="28">
    <source>
        <dbReference type="ARBA" id="ARBA00047811"/>
    </source>
</evidence>
<dbReference type="InterPro" id="IPR011009">
    <property type="entry name" value="Kinase-like_dom_sf"/>
</dbReference>
<evidence type="ECO:0000313" key="34">
    <source>
        <dbReference type="RefSeq" id="XP_022378688.1"/>
    </source>
</evidence>
<evidence type="ECO:0000256" key="3">
    <source>
        <dbReference type="ARBA" id="ARBA00004300"/>
    </source>
</evidence>
<keyword evidence="33" id="KW-1185">Reference proteome</keyword>
<evidence type="ECO:0000256" key="18">
    <source>
        <dbReference type="ARBA" id="ARBA00022840"/>
    </source>
</evidence>
<dbReference type="RefSeq" id="XP_022378688.1">
    <property type="nucleotide sequence ID" value="XM_022522980.1"/>
</dbReference>
<reference evidence="34" key="1">
    <citation type="submission" date="2025-08" db="UniProtKB">
        <authorList>
            <consortium name="RefSeq"/>
        </authorList>
    </citation>
    <scope>IDENTIFICATION</scope>
    <source>
        <tissue evidence="34">Blood</tissue>
    </source>
</reference>
<keyword evidence="17 34" id="KW-0418">Kinase</keyword>
<evidence type="ECO:0000256" key="10">
    <source>
        <dbReference type="ARBA" id="ARBA00022618"/>
    </source>
</evidence>
<keyword evidence="20" id="KW-0007">Acetylation</keyword>
<dbReference type="GO" id="GO:0046872">
    <property type="term" value="F:metal ion binding"/>
    <property type="evidence" value="ECO:0007669"/>
    <property type="project" value="UniProtKB-KW"/>
</dbReference>
<dbReference type="InterPro" id="IPR017441">
    <property type="entry name" value="Protein_kinase_ATP_BS"/>
</dbReference>
<keyword evidence="22" id="KW-0206">Cytoskeleton</keyword>
<evidence type="ECO:0000256" key="31">
    <source>
        <dbReference type="RuleBase" id="RU000304"/>
    </source>
</evidence>
<keyword evidence="12" id="KW-0479">Metal-binding</keyword>
<dbReference type="GO" id="GO:0007165">
    <property type="term" value="P:signal transduction"/>
    <property type="evidence" value="ECO:0007669"/>
    <property type="project" value="TreeGrafter"/>
</dbReference>
<comment type="catalytic activity">
    <reaction evidence="29">
        <text>L-seryl-[protein] + ATP = O-phospho-L-seryl-[protein] + ADP + H(+)</text>
        <dbReference type="Rhea" id="RHEA:17989"/>
        <dbReference type="Rhea" id="RHEA-COMP:9863"/>
        <dbReference type="Rhea" id="RHEA-COMP:11604"/>
        <dbReference type="ChEBI" id="CHEBI:15378"/>
        <dbReference type="ChEBI" id="CHEBI:29999"/>
        <dbReference type="ChEBI" id="CHEBI:30616"/>
        <dbReference type="ChEBI" id="CHEBI:83421"/>
        <dbReference type="ChEBI" id="CHEBI:456216"/>
        <dbReference type="EC" id="2.7.11.22"/>
    </reaction>
</comment>
<evidence type="ECO:0000256" key="7">
    <source>
        <dbReference type="ARBA" id="ARBA00022490"/>
    </source>
</evidence>
<dbReference type="SUPFAM" id="SSF56112">
    <property type="entry name" value="Protein kinase-like (PK-like)"/>
    <property type="match status" value="1"/>
</dbReference>
<dbReference type="GO" id="GO:0015030">
    <property type="term" value="C:Cajal body"/>
    <property type="evidence" value="ECO:0007669"/>
    <property type="project" value="UniProtKB-SubCell"/>
</dbReference>
<evidence type="ECO:0000256" key="11">
    <source>
        <dbReference type="ARBA" id="ARBA00022679"/>
    </source>
</evidence>
<keyword evidence="14" id="KW-0967">Endosome</keyword>
<keyword evidence="21" id="KW-0234">DNA repair</keyword>
<dbReference type="PANTHER" id="PTHR24056:SF521">
    <property type="entry name" value="CYCLIN-DEPENDENT KINASE 2"/>
    <property type="match status" value="1"/>
</dbReference>
<keyword evidence="15" id="KW-0227">DNA damage</keyword>
<keyword evidence="8 31" id="KW-0723">Serine/threonine-protein kinase</keyword>
<evidence type="ECO:0000256" key="26">
    <source>
        <dbReference type="ARBA" id="ARBA00039265"/>
    </source>
</evidence>
<evidence type="ECO:0000256" key="5">
    <source>
        <dbReference type="ARBA" id="ARBA00006485"/>
    </source>
</evidence>
<evidence type="ECO:0000256" key="19">
    <source>
        <dbReference type="ARBA" id="ARBA00022842"/>
    </source>
</evidence>
<evidence type="ECO:0000256" key="24">
    <source>
        <dbReference type="ARBA" id="ARBA00023254"/>
    </source>
</evidence>
<feature type="domain" description="Protein kinase" evidence="32">
    <location>
        <begin position="4"/>
        <end position="313"/>
    </location>
</feature>
<dbReference type="GO" id="GO:0004693">
    <property type="term" value="F:cyclin-dependent protein serine/threonine kinase activity"/>
    <property type="evidence" value="ECO:0007669"/>
    <property type="project" value="UniProtKB-EC"/>
</dbReference>
<protein>
    <recommendedName>
        <fullName evidence="26">Cyclin-dependent kinase 2</fullName>
        <ecNumber evidence="6">2.7.11.22</ecNumber>
    </recommendedName>
    <alternativeName>
        <fullName evidence="27">Cell division protein kinase 2</fullName>
    </alternativeName>
</protein>
<dbReference type="FunFam" id="3.30.200.20:FF:000599">
    <property type="entry name" value="Cyclin-dependent kinase 2"/>
    <property type="match status" value="1"/>
</dbReference>
<organism evidence="33 34">
    <name type="scientific">Enhydra lutris kenyoni</name>
    <name type="common">northern sea otter</name>
    <dbReference type="NCBI Taxonomy" id="391180"/>
    <lineage>
        <taxon>Eukaryota</taxon>
        <taxon>Metazoa</taxon>
        <taxon>Chordata</taxon>
        <taxon>Craniata</taxon>
        <taxon>Vertebrata</taxon>
        <taxon>Euteleostomi</taxon>
        <taxon>Mammalia</taxon>
        <taxon>Eutheria</taxon>
        <taxon>Laurasiatheria</taxon>
        <taxon>Carnivora</taxon>
        <taxon>Caniformia</taxon>
        <taxon>Musteloidea</taxon>
        <taxon>Mustelidae</taxon>
        <taxon>Lutrinae</taxon>
        <taxon>Enhydra</taxon>
    </lineage>
</organism>
<proteinExistence type="inferred from homology"/>
<evidence type="ECO:0000256" key="12">
    <source>
        <dbReference type="ARBA" id="ARBA00022723"/>
    </source>
</evidence>
<dbReference type="PROSITE" id="PS00107">
    <property type="entry name" value="PROTEIN_KINASE_ATP"/>
    <property type="match status" value="1"/>
</dbReference>
<name>A0A2Y9L018_ENHLU</name>
<keyword evidence="25" id="KW-0131">Cell cycle</keyword>
<evidence type="ECO:0000256" key="30">
    <source>
        <dbReference type="PROSITE-ProRule" id="PRU10141"/>
    </source>
</evidence>
<evidence type="ECO:0000313" key="33">
    <source>
        <dbReference type="Proteomes" id="UP000248482"/>
    </source>
</evidence>
<dbReference type="InterPro" id="IPR000719">
    <property type="entry name" value="Prot_kinase_dom"/>
</dbReference>
<gene>
    <name evidence="34" type="primary">LOC111160135</name>
</gene>
<dbReference type="FunFam" id="1.10.510.10:FF:000328">
    <property type="entry name" value="Cyclin-dependent kinase 20 isoform 2"/>
    <property type="match status" value="1"/>
</dbReference>
<dbReference type="GO" id="GO:0000307">
    <property type="term" value="C:cyclin-dependent protein kinase holoenzyme complex"/>
    <property type="evidence" value="ECO:0007669"/>
    <property type="project" value="TreeGrafter"/>
</dbReference>
<sequence>MENFQKVEKIGEGTYGVVYKAKNKVTGEVVALKKIRLDTETEGVPSTAIREISLLKELNHPNIVKLLDVIHTENKLYLVFEFLHQDLKKFMDASALTGIPLPLIKSYLFQLLQGLAFCHSHRVLHRDLKPQNLLINAEGAIKLADFGLARAFGVPVRTYTHEVVTLWYRAPEILLGCKYYSTAVDIWSLGCIFAEMHLVCTQHQGRCCGEHRRNGRHSLCPLCSYLEVAASQGGGMTAVSTPHPVSGLGSLCYMSVAPQTFTPSQPHPALGICKGMVGGRKEGARREMKGLHCLKLCVTDPMKGPGEGVMGPC</sequence>
<keyword evidence="13 30" id="KW-0547">Nucleotide-binding</keyword>
<dbReference type="GO" id="GO:0005813">
    <property type="term" value="C:centrosome"/>
    <property type="evidence" value="ECO:0007669"/>
    <property type="project" value="UniProtKB-SubCell"/>
</dbReference>
<dbReference type="GeneID" id="111160135"/>
<evidence type="ECO:0000256" key="9">
    <source>
        <dbReference type="ARBA" id="ARBA00022553"/>
    </source>
</evidence>
<dbReference type="GO" id="GO:0005768">
    <property type="term" value="C:endosome"/>
    <property type="evidence" value="ECO:0007669"/>
    <property type="project" value="UniProtKB-SubCell"/>
</dbReference>
<evidence type="ECO:0000256" key="13">
    <source>
        <dbReference type="ARBA" id="ARBA00022741"/>
    </source>
</evidence>
<evidence type="ECO:0000256" key="20">
    <source>
        <dbReference type="ARBA" id="ARBA00022990"/>
    </source>
</evidence>
<keyword evidence="16" id="KW-0498">Mitosis</keyword>
<dbReference type="EC" id="2.7.11.22" evidence="6"/>
<dbReference type="Gene3D" id="1.10.510.10">
    <property type="entry name" value="Transferase(Phosphotransferase) domain 1"/>
    <property type="match status" value="1"/>
</dbReference>
<evidence type="ECO:0000256" key="14">
    <source>
        <dbReference type="ARBA" id="ARBA00022753"/>
    </source>
</evidence>